<evidence type="ECO:0000313" key="5">
    <source>
        <dbReference type="Proteomes" id="UP000627253"/>
    </source>
</evidence>
<name>A0A852JAG3_9PICI</name>
<evidence type="ECO:0000313" key="4">
    <source>
        <dbReference type="EMBL" id="NXX50104.1"/>
    </source>
</evidence>
<feature type="non-terminal residue" evidence="4">
    <location>
        <position position="1"/>
    </location>
</feature>
<comment type="caution">
    <text evidence="4">The sequence shown here is derived from an EMBL/GenBank/DDBJ whole genome shotgun (WGS) entry which is preliminary data.</text>
</comment>
<keyword evidence="5" id="KW-1185">Reference proteome</keyword>
<dbReference type="PROSITE" id="PS00028">
    <property type="entry name" value="ZINC_FINGER_C2H2_1"/>
    <property type="match status" value="1"/>
</dbReference>
<gene>
    <name evidence="4" type="primary">Maz</name>
    <name evidence="4" type="ORF">TRILEU_R15782</name>
</gene>
<reference evidence="4" key="1">
    <citation type="submission" date="2020-02" db="EMBL/GenBank/DDBJ databases">
        <title>Bird 10,000 Genomes (B10K) Project - Family phase.</title>
        <authorList>
            <person name="Zhang G."/>
        </authorList>
    </citation>
    <scope>NUCLEOTIDE SEQUENCE</scope>
    <source>
        <strain evidence="4">B10K-DU-002-37</strain>
        <tissue evidence="4">Muscle</tissue>
    </source>
</reference>
<feature type="region of interest" description="Disordered" evidence="2">
    <location>
        <begin position="38"/>
        <end position="77"/>
    </location>
</feature>
<dbReference type="AlphaFoldDB" id="A0A852JAG3"/>
<organism evidence="4 5">
    <name type="scientific">Tricholaema leucomelas</name>
    <name type="common">pied barbet</name>
    <dbReference type="NCBI Taxonomy" id="240729"/>
    <lineage>
        <taxon>Eukaryota</taxon>
        <taxon>Metazoa</taxon>
        <taxon>Chordata</taxon>
        <taxon>Craniata</taxon>
        <taxon>Vertebrata</taxon>
        <taxon>Euteleostomi</taxon>
        <taxon>Archelosauria</taxon>
        <taxon>Archosauria</taxon>
        <taxon>Dinosauria</taxon>
        <taxon>Saurischia</taxon>
        <taxon>Theropoda</taxon>
        <taxon>Coelurosauria</taxon>
        <taxon>Aves</taxon>
        <taxon>Neognathae</taxon>
        <taxon>Neoaves</taxon>
        <taxon>Telluraves</taxon>
        <taxon>Coraciimorphae</taxon>
        <taxon>Piciformes</taxon>
        <taxon>Lybiidae</taxon>
        <taxon>Tricholaema lacrymosa</taxon>
    </lineage>
</organism>
<evidence type="ECO:0000259" key="3">
    <source>
        <dbReference type="PROSITE" id="PS50157"/>
    </source>
</evidence>
<dbReference type="GO" id="GO:0008270">
    <property type="term" value="F:zinc ion binding"/>
    <property type="evidence" value="ECO:0007669"/>
    <property type="project" value="UniProtKB-KW"/>
</dbReference>
<feature type="compositionally biased region" description="Low complexity" evidence="2">
    <location>
        <begin position="53"/>
        <end position="70"/>
    </location>
</feature>
<dbReference type="Proteomes" id="UP000627253">
    <property type="component" value="Unassembled WGS sequence"/>
</dbReference>
<feature type="non-terminal residue" evidence="4">
    <location>
        <position position="77"/>
    </location>
</feature>
<keyword evidence="1" id="KW-0863">Zinc-finger</keyword>
<feature type="domain" description="C2H2-type" evidence="3">
    <location>
        <begin position="22"/>
        <end position="49"/>
    </location>
</feature>
<accession>A0A852JAG3</accession>
<keyword evidence="1" id="KW-0862">Zinc</keyword>
<dbReference type="SUPFAM" id="SSF57667">
    <property type="entry name" value="beta-beta-alpha zinc fingers"/>
    <property type="match status" value="1"/>
</dbReference>
<proteinExistence type="predicted"/>
<sequence length="77" mass="7795">AGGLAQPLPALPGKKAKAKAPHICPLCSKEFKNGYNLRRHQAVHGGGHHQHHQQQPLGGAPGAAGAKLGLQGAGDGQ</sequence>
<dbReference type="InterPro" id="IPR036236">
    <property type="entry name" value="Znf_C2H2_sf"/>
</dbReference>
<dbReference type="FunFam" id="3.30.160.60:FF:000859">
    <property type="entry name" value="myc-associated zinc finger protein isoform X2"/>
    <property type="match status" value="1"/>
</dbReference>
<dbReference type="SMART" id="SM00355">
    <property type="entry name" value="ZnF_C2H2"/>
    <property type="match status" value="1"/>
</dbReference>
<evidence type="ECO:0000256" key="1">
    <source>
        <dbReference type="PROSITE-ProRule" id="PRU00042"/>
    </source>
</evidence>
<feature type="compositionally biased region" description="Basic residues" evidence="2">
    <location>
        <begin position="38"/>
        <end position="52"/>
    </location>
</feature>
<dbReference type="EMBL" id="WAAF01018632">
    <property type="protein sequence ID" value="NXX50104.1"/>
    <property type="molecule type" value="Genomic_DNA"/>
</dbReference>
<dbReference type="InterPro" id="IPR013087">
    <property type="entry name" value="Znf_C2H2_type"/>
</dbReference>
<dbReference type="PROSITE" id="PS50157">
    <property type="entry name" value="ZINC_FINGER_C2H2_2"/>
    <property type="match status" value="1"/>
</dbReference>
<dbReference type="Gene3D" id="3.30.160.60">
    <property type="entry name" value="Classic Zinc Finger"/>
    <property type="match status" value="1"/>
</dbReference>
<evidence type="ECO:0000256" key="2">
    <source>
        <dbReference type="SAM" id="MobiDB-lite"/>
    </source>
</evidence>
<keyword evidence="1" id="KW-0479">Metal-binding</keyword>
<protein>
    <submittedName>
        <fullName evidence="4">MAZ protein</fullName>
    </submittedName>
</protein>